<sequence length="110" mass="12178">MWLNSLLTISVLAVLDADPDAAGGVLVCWLLLVQPEDETCELLILLILSHRPQTGIPEPFNEKQCSATITPKLSQQPDSAAVQMHKSSNPQQNQKSMQRQPFYHAPTMVN</sequence>
<feature type="signal peptide" evidence="2">
    <location>
        <begin position="1"/>
        <end position="17"/>
    </location>
</feature>
<evidence type="ECO:0000313" key="3">
    <source>
        <dbReference type="EMBL" id="GMH25381.1"/>
    </source>
</evidence>
<evidence type="ECO:0000313" key="4">
    <source>
        <dbReference type="Proteomes" id="UP001279734"/>
    </source>
</evidence>
<evidence type="ECO:0000256" key="2">
    <source>
        <dbReference type="SAM" id="SignalP"/>
    </source>
</evidence>
<name>A0AAD3Y3C1_NEPGR</name>
<protein>
    <recommendedName>
        <fullName evidence="5">Secreted protein</fullName>
    </recommendedName>
</protein>
<gene>
    <name evidence="3" type="ORF">Nepgr_027224</name>
</gene>
<feature type="region of interest" description="Disordered" evidence="1">
    <location>
        <begin position="71"/>
        <end position="110"/>
    </location>
</feature>
<keyword evidence="4" id="KW-1185">Reference proteome</keyword>
<evidence type="ECO:0008006" key="5">
    <source>
        <dbReference type="Google" id="ProtNLM"/>
    </source>
</evidence>
<feature type="chain" id="PRO_5041914324" description="Secreted protein" evidence="2">
    <location>
        <begin position="18"/>
        <end position="110"/>
    </location>
</feature>
<accession>A0AAD3Y3C1</accession>
<dbReference type="EMBL" id="BSYO01000029">
    <property type="protein sequence ID" value="GMH25381.1"/>
    <property type="molecule type" value="Genomic_DNA"/>
</dbReference>
<dbReference type="Proteomes" id="UP001279734">
    <property type="component" value="Unassembled WGS sequence"/>
</dbReference>
<evidence type="ECO:0000256" key="1">
    <source>
        <dbReference type="SAM" id="MobiDB-lite"/>
    </source>
</evidence>
<keyword evidence="2" id="KW-0732">Signal</keyword>
<proteinExistence type="predicted"/>
<feature type="compositionally biased region" description="Polar residues" evidence="1">
    <location>
        <begin position="85"/>
        <end position="99"/>
    </location>
</feature>
<dbReference type="AlphaFoldDB" id="A0AAD3Y3C1"/>
<reference evidence="3" key="1">
    <citation type="submission" date="2023-05" db="EMBL/GenBank/DDBJ databases">
        <title>Nepenthes gracilis genome sequencing.</title>
        <authorList>
            <person name="Fukushima K."/>
        </authorList>
    </citation>
    <scope>NUCLEOTIDE SEQUENCE</scope>
    <source>
        <strain evidence="3">SING2019-196</strain>
    </source>
</reference>
<comment type="caution">
    <text evidence="3">The sequence shown here is derived from an EMBL/GenBank/DDBJ whole genome shotgun (WGS) entry which is preliminary data.</text>
</comment>
<organism evidence="3 4">
    <name type="scientific">Nepenthes gracilis</name>
    <name type="common">Slender pitcher plant</name>
    <dbReference type="NCBI Taxonomy" id="150966"/>
    <lineage>
        <taxon>Eukaryota</taxon>
        <taxon>Viridiplantae</taxon>
        <taxon>Streptophyta</taxon>
        <taxon>Embryophyta</taxon>
        <taxon>Tracheophyta</taxon>
        <taxon>Spermatophyta</taxon>
        <taxon>Magnoliopsida</taxon>
        <taxon>eudicotyledons</taxon>
        <taxon>Gunneridae</taxon>
        <taxon>Pentapetalae</taxon>
        <taxon>Caryophyllales</taxon>
        <taxon>Nepenthaceae</taxon>
        <taxon>Nepenthes</taxon>
    </lineage>
</organism>